<organism evidence="3 4">
    <name type="scientific">Chara braunii</name>
    <name type="common">Braun's stonewort</name>
    <dbReference type="NCBI Taxonomy" id="69332"/>
    <lineage>
        <taxon>Eukaryota</taxon>
        <taxon>Viridiplantae</taxon>
        <taxon>Streptophyta</taxon>
        <taxon>Charophyceae</taxon>
        <taxon>Charales</taxon>
        <taxon>Characeae</taxon>
        <taxon>Chara</taxon>
    </lineage>
</organism>
<gene>
    <name evidence="3" type="ORF">CBR_g30621</name>
</gene>
<sequence>MATVGTRVLCDQSCRFSTLSLHVESLRNVERHRSRASSTRCHVTGPQRLRLVAVRPLLAISRLPSRGLILADSAGRKVAQVLTWTGGDGEVRKLPGRGEGGGWFSRRAAASWFWRERHQRLARRKAFRDRVQLARGSEFLAGTPLAQEFRGRPVAPRRAKGENLAGTSPAQLSKAPFCLSVVARCGPLSSSTSATNHGRLSGSATTGQSSTCQITRSRRTAADGPGGPGPAVTLRDVRGYPNYGKTWGGGGRGGGRNHTAMVVPPAAGLIPFVDFWQPNIDSQSIAPQLFAVSLFPYLGFLYHLTRSKSAPRTTLFGFYFLLAFVGATIPAGIY</sequence>
<dbReference type="AlphaFoldDB" id="A0A388LD64"/>
<evidence type="ECO:0000313" key="4">
    <source>
        <dbReference type="Proteomes" id="UP000265515"/>
    </source>
</evidence>
<feature type="transmembrane region" description="Helical" evidence="2">
    <location>
        <begin position="316"/>
        <end position="333"/>
    </location>
</feature>
<feature type="compositionally biased region" description="Polar residues" evidence="1">
    <location>
        <begin position="190"/>
        <end position="215"/>
    </location>
</feature>
<feature type="transmembrane region" description="Helical" evidence="2">
    <location>
        <begin position="285"/>
        <end position="304"/>
    </location>
</feature>
<proteinExistence type="predicted"/>
<keyword evidence="2" id="KW-0472">Membrane</keyword>
<dbReference type="InterPro" id="IPR021995">
    <property type="entry name" value="DUF3593"/>
</dbReference>
<evidence type="ECO:0000256" key="1">
    <source>
        <dbReference type="SAM" id="MobiDB-lite"/>
    </source>
</evidence>
<keyword evidence="2" id="KW-1133">Transmembrane helix</keyword>
<dbReference type="Proteomes" id="UP000265515">
    <property type="component" value="Unassembled WGS sequence"/>
</dbReference>
<dbReference type="STRING" id="69332.A0A388LD64"/>
<evidence type="ECO:0000313" key="3">
    <source>
        <dbReference type="EMBL" id="GBG80255.1"/>
    </source>
</evidence>
<dbReference type="OrthoDB" id="424673at2759"/>
<evidence type="ECO:0000256" key="2">
    <source>
        <dbReference type="SAM" id="Phobius"/>
    </source>
</evidence>
<dbReference type="Gramene" id="GBG80255">
    <property type="protein sequence ID" value="GBG80255"/>
    <property type="gene ID" value="CBR_g30621"/>
</dbReference>
<keyword evidence="2" id="KW-0812">Transmembrane</keyword>
<accession>A0A388LD64</accession>
<dbReference type="Pfam" id="PF12159">
    <property type="entry name" value="DUF3593"/>
    <property type="match status" value="1"/>
</dbReference>
<keyword evidence="4" id="KW-1185">Reference proteome</keyword>
<dbReference type="EMBL" id="BFEA01000340">
    <property type="protein sequence ID" value="GBG80255.1"/>
    <property type="molecule type" value="Genomic_DNA"/>
</dbReference>
<protein>
    <submittedName>
        <fullName evidence="3">Uncharacterized protein</fullName>
    </submittedName>
</protein>
<reference evidence="3 4" key="1">
    <citation type="journal article" date="2018" name="Cell">
        <title>The Chara Genome: Secondary Complexity and Implications for Plant Terrestrialization.</title>
        <authorList>
            <person name="Nishiyama T."/>
            <person name="Sakayama H."/>
            <person name="Vries J.D."/>
            <person name="Buschmann H."/>
            <person name="Saint-Marcoux D."/>
            <person name="Ullrich K.K."/>
            <person name="Haas F.B."/>
            <person name="Vanderstraeten L."/>
            <person name="Becker D."/>
            <person name="Lang D."/>
            <person name="Vosolsobe S."/>
            <person name="Rombauts S."/>
            <person name="Wilhelmsson P.K.I."/>
            <person name="Janitza P."/>
            <person name="Kern R."/>
            <person name="Heyl A."/>
            <person name="Rumpler F."/>
            <person name="Villalobos L.I.A.C."/>
            <person name="Clay J.M."/>
            <person name="Skokan R."/>
            <person name="Toyoda A."/>
            <person name="Suzuki Y."/>
            <person name="Kagoshima H."/>
            <person name="Schijlen E."/>
            <person name="Tajeshwar N."/>
            <person name="Catarino B."/>
            <person name="Hetherington A.J."/>
            <person name="Saltykova A."/>
            <person name="Bonnot C."/>
            <person name="Breuninger H."/>
            <person name="Symeonidi A."/>
            <person name="Radhakrishnan G.V."/>
            <person name="Van Nieuwerburgh F."/>
            <person name="Deforce D."/>
            <person name="Chang C."/>
            <person name="Karol K.G."/>
            <person name="Hedrich R."/>
            <person name="Ulvskov P."/>
            <person name="Glockner G."/>
            <person name="Delwiche C.F."/>
            <person name="Petrasek J."/>
            <person name="Van de Peer Y."/>
            <person name="Friml J."/>
            <person name="Beilby M."/>
            <person name="Dolan L."/>
            <person name="Kohara Y."/>
            <person name="Sugano S."/>
            <person name="Fujiyama A."/>
            <person name="Delaux P.-M."/>
            <person name="Quint M."/>
            <person name="TheiBen G."/>
            <person name="Hagemann M."/>
            <person name="Harholt J."/>
            <person name="Dunand C."/>
            <person name="Zachgo S."/>
            <person name="Langdale J."/>
            <person name="Maumus F."/>
            <person name="Straeten D.V.D."/>
            <person name="Gould S.B."/>
            <person name="Rensing S.A."/>
        </authorList>
    </citation>
    <scope>NUCLEOTIDE SEQUENCE [LARGE SCALE GENOMIC DNA]</scope>
    <source>
        <strain evidence="3 4">S276</strain>
    </source>
</reference>
<feature type="non-terminal residue" evidence="3">
    <location>
        <position position="334"/>
    </location>
</feature>
<dbReference type="PANTHER" id="PTHR35473">
    <property type="entry name" value="1-ACYL-SN-GLYCEROL-3-PHOSPHATE ACYLTRANSFERASE"/>
    <property type="match status" value="1"/>
</dbReference>
<name>A0A388LD64_CHABU</name>
<dbReference type="PANTHER" id="PTHR35473:SF3">
    <property type="entry name" value="1-ACYL-SN-GLYCEROL-3-PHOSPHATE ACYLTRANSFERASE"/>
    <property type="match status" value="1"/>
</dbReference>
<feature type="region of interest" description="Disordered" evidence="1">
    <location>
        <begin position="190"/>
        <end position="234"/>
    </location>
</feature>
<comment type="caution">
    <text evidence="3">The sequence shown here is derived from an EMBL/GenBank/DDBJ whole genome shotgun (WGS) entry which is preliminary data.</text>
</comment>